<dbReference type="OrthoDB" id="10311863at2759"/>
<keyword evidence="1" id="KW-0732">Signal</keyword>
<reference evidence="3" key="1">
    <citation type="submission" date="2017-01" db="EMBL/GenBank/DDBJ databases">
        <authorList>
            <person name="Wang Y."/>
            <person name="White M."/>
            <person name="Kvist S."/>
            <person name="Moncalvo J.-M."/>
        </authorList>
    </citation>
    <scope>NUCLEOTIDE SEQUENCE [LARGE SCALE GENOMIC DNA]</scope>
    <source>
        <strain evidence="3">ID-206-W2</strain>
    </source>
</reference>
<dbReference type="Proteomes" id="UP000187429">
    <property type="component" value="Unassembled WGS sequence"/>
</dbReference>
<evidence type="ECO:0000313" key="3">
    <source>
        <dbReference type="Proteomes" id="UP000187429"/>
    </source>
</evidence>
<dbReference type="EMBL" id="LSSM01002868">
    <property type="protein sequence ID" value="OMJ20002.1"/>
    <property type="molecule type" value="Genomic_DNA"/>
</dbReference>
<organism evidence="2 3">
    <name type="scientific">Smittium culicis</name>
    <dbReference type="NCBI Taxonomy" id="133412"/>
    <lineage>
        <taxon>Eukaryota</taxon>
        <taxon>Fungi</taxon>
        <taxon>Fungi incertae sedis</taxon>
        <taxon>Zoopagomycota</taxon>
        <taxon>Kickxellomycotina</taxon>
        <taxon>Harpellomycetes</taxon>
        <taxon>Harpellales</taxon>
        <taxon>Legeriomycetaceae</taxon>
        <taxon>Smittium</taxon>
    </lineage>
</organism>
<feature type="non-terminal residue" evidence="2">
    <location>
        <position position="351"/>
    </location>
</feature>
<comment type="caution">
    <text evidence="2">The sequence shown here is derived from an EMBL/GenBank/DDBJ whole genome shotgun (WGS) entry which is preliminary data.</text>
</comment>
<name>A0A1R1XZ85_9FUNG</name>
<proteinExistence type="predicted"/>
<evidence type="ECO:0000313" key="2">
    <source>
        <dbReference type="EMBL" id="OMJ20002.1"/>
    </source>
</evidence>
<evidence type="ECO:0000256" key="1">
    <source>
        <dbReference type="SAM" id="SignalP"/>
    </source>
</evidence>
<gene>
    <name evidence="2" type="ORF">AYI69_g6393</name>
</gene>
<accession>A0A1R1XZ85</accession>
<feature type="signal peptide" evidence="1">
    <location>
        <begin position="1"/>
        <end position="23"/>
    </location>
</feature>
<dbReference type="AlphaFoldDB" id="A0A1R1XZ85"/>
<keyword evidence="3" id="KW-1185">Reference proteome</keyword>
<feature type="chain" id="PRO_5010160030" evidence="1">
    <location>
        <begin position="24"/>
        <end position="351"/>
    </location>
</feature>
<protein>
    <submittedName>
        <fullName evidence="2">Uncharacterized protein</fullName>
    </submittedName>
</protein>
<sequence length="351" mass="39170">MTKLNVFLFIISASAAALSSVSSTYVYEPLYKSGSNTVVSQKDTQAPTFEELHKGAASSLRIYDSNNISETGWTERNLNFITTTTLENNEIVCSNCVANRNDGLEIIDVPRFGKCIGGFCEFQNSGCYYNEQQKYWWKCIPKEYNGKNLKNNEKQQQIIKKEDGCDYSKNIDPFKVTSSPNTKSYDLNNPIYIPCNKLGFSFFLDVETEDDLYFLLTEKIDYKPSDKAVEVSMNFKDQIFKYNEGVISQNIKGNGQSPSSSKAFSGRVEITYSGHFLEIRIDGEGRPSLVIPNKIFKGLYLAPFSGKAEISYGFFYCFDKIDCSATNAPTSTKSASVMAKTSAVAPPTTSA</sequence>